<dbReference type="RefSeq" id="WP_309851160.1">
    <property type="nucleotide sequence ID" value="NZ_BAAAIU010000003.1"/>
</dbReference>
<evidence type="ECO:0000313" key="2">
    <source>
        <dbReference type="Proteomes" id="UP001247307"/>
    </source>
</evidence>
<dbReference type="EMBL" id="JAVDUI010000001">
    <property type="protein sequence ID" value="MDR6892327.1"/>
    <property type="molecule type" value="Genomic_DNA"/>
</dbReference>
<name>A0AAE4C6M8_9MICC</name>
<organism evidence="1 2">
    <name type="scientific">Falsarthrobacter nasiphocae</name>
    <dbReference type="NCBI Taxonomy" id="189863"/>
    <lineage>
        <taxon>Bacteria</taxon>
        <taxon>Bacillati</taxon>
        <taxon>Actinomycetota</taxon>
        <taxon>Actinomycetes</taxon>
        <taxon>Micrococcales</taxon>
        <taxon>Micrococcaceae</taxon>
        <taxon>Falsarthrobacter</taxon>
    </lineage>
</organism>
<dbReference type="PANTHER" id="PTHR42110">
    <property type="entry name" value="L-ASPARAGINASE, PUTATIVE (AFU_ORTHOLOGUE AFUA_3G11890)-RELATED"/>
    <property type="match status" value="1"/>
</dbReference>
<keyword evidence="2" id="KW-1185">Reference proteome</keyword>
<dbReference type="Pfam" id="PF06089">
    <property type="entry name" value="Asparaginase_II"/>
    <property type="match status" value="1"/>
</dbReference>
<dbReference type="SUPFAM" id="SSF56601">
    <property type="entry name" value="beta-lactamase/transpeptidase-like"/>
    <property type="match status" value="1"/>
</dbReference>
<comment type="caution">
    <text evidence="1">The sequence shown here is derived from an EMBL/GenBank/DDBJ whole genome shotgun (WGS) entry which is preliminary data.</text>
</comment>
<gene>
    <name evidence="1" type="ORF">J2S35_001267</name>
</gene>
<accession>A0AAE4C6M8</accession>
<dbReference type="AlphaFoldDB" id="A0AAE4C6M8"/>
<evidence type="ECO:0000313" key="1">
    <source>
        <dbReference type="EMBL" id="MDR6892327.1"/>
    </source>
</evidence>
<protein>
    <submittedName>
        <fullName evidence="1">L-asparaginase II</fullName>
    </submittedName>
</protein>
<dbReference type="InterPro" id="IPR010349">
    <property type="entry name" value="Asparaginase_II"/>
</dbReference>
<sequence length="334" mass="35301">MPETFRASEAVELAHYVRGDFIESRHVGSAVVLDPNGETLVQLGNVTAPVYARSTVKPFQAIAAMELHVPLRGPQVALAAASHCGSQEHQDVVRGMLAQAGLSPEDLRCPVDYPEDEATRDEAIRSGLGRTRLAFNCSGKHAAFLWACTENGWDTETYLDPSHPVQQRVARVIAEYTQETPSTWSVDGCGAPVPAVSLRGLATAFSTLAQSRLDLSKNARAMTVATAMLDYPWAVHGHGLPNTLVMEDLEVLAKLGAEGLLVLAAPDGTSVALKMLDGSSRATTLVGLSLLASVGAITHEQAGGVLSQVLRPIMGGDKPVGSLRLAEPVADLLA</sequence>
<dbReference type="Proteomes" id="UP001247307">
    <property type="component" value="Unassembled WGS sequence"/>
</dbReference>
<proteinExistence type="predicted"/>
<reference evidence="1" key="1">
    <citation type="submission" date="2023-07" db="EMBL/GenBank/DDBJ databases">
        <title>Sequencing the genomes of 1000 actinobacteria strains.</title>
        <authorList>
            <person name="Klenk H.-P."/>
        </authorList>
    </citation>
    <scope>NUCLEOTIDE SEQUENCE</scope>
    <source>
        <strain evidence="1">DSM 13988</strain>
    </source>
</reference>
<dbReference type="InterPro" id="IPR012338">
    <property type="entry name" value="Beta-lactam/transpept-like"/>
</dbReference>
<dbReference type="PANTHER" id="PTHR42110:SF1">
    <property type="entry name" value="L-ASPARAGINASE, PUTATIVE (AFU_ORTHOLOGUE AFUA_3G11890)-RELATED"/>
    <property type="match status" value="1"/>
</dbReference>